<name>A0A381VR91_9ZZZZ</name>
<comment type="similarity">
    <text evidence="2">Belongs to the binding-protein-dependent transport system permease family. FecCD subfamily.</text>
</comment>
<sequence>MTTMIIGEIRLPRAILGLLIGSTLGLTGASLQGYLRNPLAEPGVIGVSTAAALGAVLAIYTGLSSSVPLALPVMAIGGSLIAVLILRALAGSGSILTLILAGVAISSLGGALTSLVLNLSPNPFASLEIIFWLLGSITDRSMDHVWLAAPFIISGWVLLVLSARALDILSLGEETAISLGINMERTQLFIIFGTAISVGAATAVSGVIGFVGLVVPHILRPWVNYSPSRLLLASALGGATLLLSADVLVRLITPGTELKLGVVTAFFGAPIFLHLILKTKATFNT</sequence>
<keyword evidence="6 8" id="KW-1133">Transmembrane helix</keyword>
<evidence type="ECO:0000256" key="1">
    <source>
        <dbReference type="ARBA" id="ARBA00004651"/>
    </source>
</evidence>
<dbReference type="EMBL" id="UINC01009547">
    <property type="protein sequence ID" value="SVA42802.1"/>
    <property type="molecule type" value="Genomic_DNA"/>
</dbReference>
<keyword evidence="4" id="KW-1003">Cell membrane</keyword>
<feature type="transmembrane region" description="Helical" evidence="8">
    <location>
        <begin position="186"/>
        <end position="219"/>
    </location>
</feature>
<feature type="transmembrane region" description="Helical" evidence="8">
    <location>
        <begin position="69"/>
        <end position="89"/>
    </location>
</feature>
<organism evidence="9">
    <name type="scientific">marine metagenome</name>
    <dbReference type="NCBI Taxonomy" id="408172"/>
    <lineage>
        <taxon>unclassified sequences</taxon>
        <taxon>metagenomes</taxon>
        <taxon>ecological metagenomes</taxon>
    </lineage>
</organism>
<comment type="subcellular location">
    <subcellularLocation>
        <location evidence="1">Cell membrane</location>
        <topology evidence="1">Multi-pass membrane protein</topology>
    </subcellularLocation>
</comment>
<dbReference type="GO" id="GO:0033214">
    <property type="term" value="P:siderophore-iron import into cell"/>
    <property type="evidence" value="ECO:0007669"/>
    <property type="project" value="TreeGrafter"/>
</dbReference>
<dbReference type="GO" id="GO:0005886">
    <property type="term" value="C:plasma membrane"/>
    <property type="evidence" value="ECO:0007669"/>
    <property type="project" value="UniProtKB-SubCell"/>
</dbReference>
<dbReference type="PANTHER" id="PTHR30472">
    <property type="entry name" value="FERRIC ENTEROBACTIN TRANSPORT SYSTEM PERMEASE PROTEIN"/>
    <property type="match status" value="1"/>
</dbReference>
<keyword evidence="7 8" id="KW-0472">Membrane</keyword>
<dbReference type="PANTHER" id="PTHR30472:SF25">
    <property type="entry name" value="ABC TRANSPORTER PERMEASE PROTEIN MJ0876-RELATED"/>
    <property type="match status" value="1"/>
</dbReference>
<evidence type="ECO:0000256" key="4">
    <source>
        <dbReference type="ARBA" id="ARBA00022475"/>
    </source>
</evidence>
<reference evidence="9" key="1">
    <citation type="submission" date="2018-05" db="EMBL/GenBank/DDBJ databases">
        <authorList>
            <person name="Lanie J.A."/>
            <person name="Ng W.-L."/>
            <person name="Kazmierczak K.M."/>
            <person name="Andrzejewski T.M."/>
            <person name="Davidsen T.M."/>
            <person name="Wayne K.J."/>
            <person name="Tettelin H."/>
            <person name="Glass J.I."/>
            <person name="Rusch D."/>
            <person name="Podicherti R."/>
            <person name="Tsui H.-C.T."/>
            <person name="Winkler M.E."/>
        </authorList>
    </citation>
    <scope>NUCLEOTIDE SEQUENCE</scope>
</reference>
<feature type="transmembrane region" description="Helical" evidence="8">
    <location>
        <begin position="43"/>
        <end position="63"/>
    </location>
</feature>
<dbReference type="InterPro" id="IPR037294">
    <property type="entry name" value="ABC_BtuC-like"/>
</dbReference>
<proteinExistence type="inferred from homology"/>
<dbReference type="AlphaFoldDB" id="A0A381VR91"/>
<dbReference type="Pfam" id="PF01032">
    <property type="entry name" value="FecCD"/>
    <property type="match status" value="1"/>
</dbReference>
<accession>A0A381VR91</accession>
<dbReference type="InterPro" id="IPR000522">
    <property type="entry name" value="ABC_transptr_permease_BtuC"/>
</dbReference>
<evidence type="ECO:0000256" key="6">
    <source>
        <dbReference type="ARBA" id="ARBA00022989"/>
    </source>
</evidence>
<feature type="transmembrane region" description="Helical" evidence="8">
    <location>
        <begin position="145"/>
        <end position="166"/>
    </location>
</feature>
<feature type="transmembrane region" description="Helical" evidence="8">
    <location>
        <begin position="96"/>
        <end position="117"/>
    </location>
</feature>
<dbReference type="GO" id="GO:0022857">
    <property type="term" value="F:transmembrane transporter activity"/>
    <property type="evidence" value="ECO:0007669"/>
    <property type="project" value="InterPro"/>
</dbReference>
<feature type="transmembrane region" description="Helical" evidence="8">
    <location>
        <begin position="231"/>
        <end position="252"/>
    </location>
</feature>
<evidence type="ECO:0000256" key="3">
    <source>
        <dbReference type="ARBA" id="ARBA00022448"/>
    </source>
</evidence>
<gene>
    <name evidence="9" type="ORF">METZ01_LOCUS95656</name>
</gene>
<dbReference type="SUPFAM" id="SSF81345">
    <property type="entry name" value="ABC transporter involved in vitamin B12 uptake, BtuC"/>
    <property type="match status" value="1"/>
</dbReference>
<evidence type="ECO:0000256" key="8">
    <source>
        <dbReference type="SAM" id="Phobius"/>
    </source>
</evidence>
<dbReference type="CDD" id="cd06550">
    <property type="entry name" value="TM_ABC_iron-siderophores_like"/>
    <property type="match status" value="1"/>
</dbReference>
<evidence type="ECO:0008006" key="10">
    <source>
        <dbReference type="Google" id="ProtNLM"/>
    </source>
</evidence>
<keyword evidence="5 8" id="KW-0812">Transmembrane</keyword>
<feature type="transmembrane region" description="Helical" evidence="8">
    <location>
        <begin position="12"/>
        <end position="31"/>
    </location>
</feature>
<evidence type="ECO:0000256" key="5">
    <source>
        <dbReference type="ARBA" id="ARBA00022692"/>
    </source>
</evidence>
<protein>
    <recommendedName>
        <fullName evidence="10">ABC transporter permease protein</fullName>
    </recommendedName>
</protein>
<dbReference type="Gene3D" id="1.10.3470.10">
    <property type="entry name" value="ABC transporter involved in vitamin B12 uptake, BtuC"/>
    <property type="match status" value="1"/>
</dbReference>
<keyword evidence="3" id="KW-0813">Transport</keyword>
<evidence type="ECO:0000256" key="2">
    <source>
        <dbReference type="ARBA" id="ARBA00007935"/>
    </source>
</evidence>
<evidence type="ECO:0000313" key="9">
    <source>
        <dbReference type="EMBL" id="SVA42802.1"/>
    </source>
</evidence>
<feature type="transmembrane region" description="Helical" evidence="8">
    <location>
        <begin position="258"/>
        <end position="277"/>
    </location>
</feature>
<evidence type="ECO:0000256" key="7">
    <source>
        <dbReference type="ARBA" id="ARBA00023136"/>
    </source>
</evidence>